<proteinExistence type="predicted"/>
<dbReference type="EMBL" id="LJDB01000070">
    <property type="protein sequence ID" value="ONI39178.1"/>
    <property type="molecule type" value="Genomic_DNA"/>
</dbReference>
<accession>A0ACC8XAA4</accession>
<evidence type="ECO:0000313" key="1">
    <source>
        <dbReference type="EMBL" id="ONI39178.1"/>
    </source>
</evidence>
<protein>
    <submittedName>
        <fullName evidence="1">Uncharacterized protein</fullName>
    </submittedName>
</protein>
<organism evidence="1 2">
    <name type="scientific">Candidatus Epulonipiscium fishelsonii</name>
    <dbReference type="NCBI Taxonomy" id="77094"/>
    <lineage>
        <taxon>Bacteria</taxon>
        <taxon>Bacillati</taxon>
        <taxon>Bacillota</taxon>
        <taxon>Clostridia</taxon>
        <taxon>Lachnospirales</taxon>
        <taxon>Lachnospiraceae</taxon>
        <taxon>Candidatus Epulonipiscium</taxon>
    </lineage>
</organism>
<keyword evidence="2" id="KW-1185">Reference proteome</keyword>
<comment type="caution">
    <text evidence="1">The sequence shown here is derived from an EMBL/GenBank/DDBJ whole genome shotgun (WGS) entry which is preliminary data.</text>
</comment>
<evidence type="ECO:0000313" key="2">
    <source>
        <dbReference type="Proteomes" id="UP000188605"/>
    </source>
</evidence>
<name>A0ACC8XAA4_9FIRM</name>
<dbReference type="Proteomes" id="UP000188605">
    <property type="component" value="Unassembled WGS sequence"/>
</dbReference>
<reference evidence="1" key="1">
    <citation type="submission" date="2016-08" db="EMBL/GenBank/DDBJ databases">
        <authorList>
            <person name="Ngugi D.K."/>
            <person name="Miyake S."/>
            <person name="Stingl U."/>
        </authorList>
    </citation>
    <scope>NUCLEOTIDE SEQUENCE</scope>
    <source>
        <strain evidence="1">SCG-B11WGA-EpuloA1</strain>
    </source>
</reference>
<sequence>MNDLTLTQQYTLCAMKNNGEFGEWHSEDLMLEVAAVLELVQRKLIKFRNDQTIKIVDKLNLECSHLQPVYEIIQENEPMEFDELIEEFENNYNADVKEDLFENVKNILMVKGALVEDKNSRWDDEPIWYPKNNVIKLLMEKLRPNSICNAIGETEALLATLLSDIGVLRKNFSESEIEILKDQVDDMSENNPALFKKLNFIKAAGGNSLQSSVQSLGADLFSRGIELLKDTFS</sequence>
<gene>
    <name evidence="1" type="ORF">AN396_09055</name>
</gene>